<dbReference type="AlphaFoldDB" id="A0A4Q5GFK4"/>
<dbReference type="Proteomes" id="UP000293506">
    <property type="component" value="Unassembled WGS sequence"/>
</dbReference>
<proteinExistence type="predicted"/>
<dbReference type="EMBL" id="RCXQ01000006">
    <property type="protein sequence ID" value="RYT66917.1"/>
    <property type="molecule type" value="Genomic_DNA"/>
</dbReference>
<reference evidence="1 2" key="1">
    <citation type="journal article" date="2019" name="Science, e1252229">
        <title>Invertible promoters mediate bacterial phase variation, antibiotic resistance, and host adaptation in the gut.</title>
        <authorList>
            <person name="Jiang X."/>
            <person name="Hall A.B."/>
            <person name="Arthur T.D."/>
            <person name="Plichta D.R."/>
            <person name="Covington C.T."/>
            <person name="Poyet M."/>
            <person name="Crothers J."/>
            <person name="Moses P.L."/>
            <person name="Tolonen A.C."/>
            <person name="Vlamakis H."/>
            <person name="Alm E.J."/>
            <person name="Xavier R.J."/>
        </authorList>
    </citation>
    <scope>NUCLEOTIDE SEQUENCE [LARGE SCALE GENOMIC DNA]</scope>
    <source>
        <strain evidence="2">af_0058</strain>
    </source>
</reference>
<sequence>MKKLMEDLFQHVIPVNEGYDYLFSDLVYVPIYETSLIVTKRTIMPISLVEEKVLQLIDVGVYQIDEIAQILGLKRKLLDVTLADLYSKNLVMVSTNSCKMMTAGREALNNLNRTEKKQDILKNVCLDGILGNIIDSSAYELLNNVRDNDGKLKPIIPIGEVKYYIEQFKRVSQIFDEENFLYFSEGVQPVKEELLKIDKVDSTFVKYIKIPIHIYVSSNGLDIDIVQVSNKHKELLELYKDYIIEQINNKKVLKNHFKCRRINQQGYEGEILEEKSGLYDELKKIHFTKNKKGIDYTLITDEVFNDRKLMDGEYRDILKYIVSQSSDVDLYVDNLDDWAFDSQFTAALTENMGKSNLSIYYAQSNNIKAAKKQIEWNFKGGCKYVEKDKKCFFCWKTESYLLYGVPKLRNVIDDNTTCLCMSYYLRINA</sequence>
<dbReference type="RefSeq" id="WP_129795794.1">
    <property type="nucleotide sequence ID" value="NZ_RCXQ01000006.1"/>
</dbReference>
<protein>
    <submittedName>
        <fullName evidence="1">Uncharacterized protein</fullName>
    </submittedName>
</protein>
<gene>
    <name evidence="1" type="ORF">EAI82_08085</name>
</gene>
<accession>A0A4Q5GFK4</accession>
<evidence type="ECO:0000313" key="1">
    <source>
        <dbReference type="EMBL" id="RYT66917.1"/>
    </source>
</evidence>
<evidence type="ECO:0000313" key="2">
    <source>
        <dbReference type="Proteomes" id="UP000293506"/>
    </source>
</evidence>
<comment type="caution">
    <text evidence="1">The sequence shown here is derived from an EMBL/GenBank/DDBJ whole genome shotgun (WGS) entry which is preliminary data.</text>
</comment>
<name>A0A4Q5GFK4_9FIRM</name>
<organism evidence="1 2">
    <name type="scientific">Blautia obeum</name>
    <dbReference type="NCBI Taxonomy" id="40520"/>
    <lineage>
        <taxon>Bacteria</taxon>
        <taxon>Bacillati</taxon>
        <taxon>Bacillota</taxon>
        <taxon>Clostridia</taxon>
        <taxon>Lachnospirales</taxon>
        <taxon>Lachnospiraceae</taxon>
        <taxon>Blautia</taxon>
    </lineage>
</organism>